<keyword evidence="5" id="KW-1185">Reference proteome</keyword>
<proteinExistence type="predicted"/>
<dbReference type="GO" id="GO:0046653">
    <property type="term" value="P:tetrahydrofolate metabolic process"/>
    <property type="evidence" value="ECO:0007669"/>
    <property type="project" value="TreeGrafter"/>
</dbReference>
<sequence>MGVYFATLDPDDRILSLSLSHDGHLSHGHSVNFSGQLYEVEQYEVDPETGYINYEDFATLAQEFDLDLIVSGSSEYPREFDFERFIAVAEEVDAYHLANIPHVTGLIAAGEHANPVPHADFVTGSTHKTIRSGHGGIIMCDE</sequence>
<evidence type="ECO:0000256" key="1">
    <source>
        <dbReference type="ARBA" id="ARBA00001933"/>
    </source>
</evidence>
<dbReference type="InterPro" id="IPR049943">
    <property type="entry name" value="Ser_HO-MeTrfase-like"/>
</dbReference>
<reference evidence="4 5" key="1">
    <citation type="journal article" date="2019" name="Int. J. Syst. Evol. Microbiol.">
        <title>The Global Catalogue of Microorganisms (GCM) 10K type strain sequencing project: providing services to taxonomists for standard genome sequencing and annotation.</title>
        <authorList>
            <consortium name="The Broad Institute Genomics Platform"/>
            <consortium name="The Broad Institute Genome Sequencing Center for Infectious Disease"/>
            <person name="Wu L."/>
            <person name="Ma J."/>
        </authorList>
    </citation>
    <scope>NUCLEOTIDE SEQUENCE [LARGE SCALE GENOMIC DNA]</scope>
    <source>
        <strain evidence="4 5">JCM 17504</strain>
    </source>
</reference>
<dbReference type="PANTHER" id="PTHR11680:SF35">
    <property type="entry name" value="SERINE HYDROXYMETHYLTRANSFERASE 1"/>
    <property type="match status" value="1"/>
</dbReference>
<organism evidence="4 5">
    <name type="scientific">Haladaptatus pallidirubidus</name>
    <dbReference type="NCBI Taxonomy" id="1008152"/>
    <lineage>
        <taxon>Archaea</taxon>
        <taxon>Methanobacteriati</taxon>
        <taxon>Methanobacteriota</taxon>
        <taxon>Stenosarchaea group</taxon>
        <taxon>Halobacteria</taxon>
        <taxon>Halobacteriales</taxon>
        <taxon>Haladaptataceae</taxon>
        <taxon>Haladaptatus</taxon>
    </lineage>
</organism>
<dbReference type="GO" id="GO:0030170">
    <property type="term" value="F:pyridoxal phosphate binding"/>
    <property type="evidence" value="ECO:0007669"/>
    <property type="project" value="TreeGrafter"/>
</dbReference>
<dbReference type="PANTHER" id="PTHR11680">
    <property type="entry name" value="SERINE HYDROXYMETHYLTRANSFERASE"/>
    <property type="match status" value="1"/>
</dbReference>
<evidence type="ECO:0000313" key="4">
    <source>
        <dbReference type="EMBL" id="GAA5064926.1"/>
    </source>
</evidence>
<comment type="cofactor">
    <cofactor evidence="1">
        <name>pyridoxal 5'-phosphate</name>
        <dbReference type="ChEBI" id="CHEBI:597326"/>
    </cofactor>
</comment>
<evidence type="ECO:0000256" key="2">
    <source>
        <dbReference type="ARBA" id="ARBA00022898"/>
    </source>
</evidence>
<protein>
    <recommendedName>
        <fullName evidence="3">Serine hydroxymethyltransferase-like domain-containing protein</fullName>
    </recommendedName>
</protein>
<dbReference type="AlphaFoldDB" id="A0AAV3URF2"/>
<dbReference type="GO" id="GO:0019264">
    <property type="term" value="P:glycine biosynthetic process from serine"/>
    <property type="evidence" value="ECO:0007669"/>
    <property type="project" value="TreeGrafter"/>
</dbReference>
<dbReference type="Pfam" id="PF00464">
    <property type="entry name" value="SHMT"/>
    <property type="match status" value="1"/>
</dbReference>
<dbReference type="SUPFAM" id="SSF53383">
    <property type="entry name" value="PLP-dependent transferases"/>
    <property type="match status" value="1"/>
</dbReference>
<dbReference type="Proteomes" id="UP001501729">
    <property type="component" value="Unassembled WGS sequence"/>
</dbReference>
<dbReference type="InterPro" id="IPR015424">
    <property type="entry name" value="PyrdxlP-dep_Trfase"/>
</dbReference>
<accession>A0AAV3URF2</accession>
<dbReference type="InterPro" id="IPR039429">
    <property type="entry name" value="SHMT-like_dom"/>
</dbReference>
<comment type="caution">
    <text evidence="4">The sequence shown here is derived from an EMBL/GenBank/DDBJ whole genome shotgun (WGS) entry which is preliminary data.</text>
</comment>
<name>A0AAV3URF2_9EURY</name>
<dbReference type="EMBL" id="BAABKX010000030">
    <property type="protein sequence ID" value="GAA5064926.1"/>
    <property type="molecule type" value="Genomic_DNA"/>
</dbReference>
<dbReference type="GO" id="GO:0005737">
    <property type="term" value="C:cytoplasm"/>
    <property type="evidence" value="ECO:0007669"/>
    <property type="project" value="TreeGrafter"/>
</dbReference>
<evidence type="ECO:0000259" key="3">
    <source>
        <dbReference type="Pfam" id="PF00464"/>
    </source>
</evidence>
<dbReference type="GO" id="GO:0004372">
    <property type="term" value="F:glycine hydroxymethyltransferase activity"/>
    <property type="evidence" value="ECO:0007669"/>
    <property type="project" value="TreeGrafter"/>
</dbReference>
<evidence type="ECO:0000313" key="5">
    <source>
        <dbReference type="Proteomes" id="UP001501729"/>
    </source>
</evidence>
<dbReference type="InterPro" id="IPR015421">
    <property type="entry name" value="PyrdxlP-dep_Trfase_major"/>
</dbReference>
<gene>
    <name evidence="4" type="ORF">GCM10025751_55160</name>
</gene>
<dbReference type="Gene3D" id="3.40.640.10">
    <property type="entry name" value="Type I PLP-dependent aspartate aminotransferase-like (Major domain)"/>
    <property type="match status" value="1"/>
</dbReference>
<keyword evidence="2" id="KW-0663">Pyridoxal phosphate</keyword>
<feature type="domain" description="Serine hydroxymethyltransferase-like" evidence="3">
    <location>
        <begin position="2"/>
        <end position="141"/>
    </location>
</feature>